<comment type="caution">
    <text evidence="2">The sequence shown here is derived from an EMBL/GenBank/DDBJ whole genome shotgun (WGS) entry which is preliminary data.</text>
</comment>
<feature type="non-terminal residue" evidence="2">
    <location>
        <position position="454"/>
    </location>
</feature>
<dbReference type="EMBL" id="JAULBC010000014">
    <property type="protein sequence ID" value="MEX6691138.1"/>
    <property type="molecule type" value="Genomic_DNA"/>
</dbReference>
<gene>
    <name evidence="2" type="ORF">QTN47_26755</name>
</gene>
<accession>A0ABV3ZMV4</accession>
<protein>
    <submittedName>
        <fullName evidence="2">Collagen-like protein</fullName>
    </submittedName>
</protein>
<evidence type="ECO:0000313" key="2">
    <source>
        <dbReference type="EMBL" id="MEX6691138.1"/>
    </source>
</evidence>
<name>A0ABV3ZMV4_9BACT</name>
<dbReference type="Gene3D" id="1.20.5.320">
    <property type="entry name" value="6-Phosphogluconate Dehydrogenase, domain 3"/>
    <property type="match status" value="2"/>
</dbReference>
<proteinExistence type="predicted"/>
<organism evidence="2 3">
    <name type="scientific">Danxiaibacter flavus</name>
    <dbReference type="NCBI Taxonomy" id="3049108"/>
    <lineage>
        <taxon>Bacteria</taxon>
        <taxon>Pseudomonadati</taxon>
        <taxon>Bacteroidota</taxon>
        <taxon>Chitinophagia</taxon>
        <taxon>Chitinophagales</taxon>
        <taxon>Chitinophagaceae</taxon>
        <taxon>Danxiaibacter</taxon>
    </lineage>
</organism>
<sequence>MPRCFYKILSLLLLVLLAMSARAQEGSVGVGTKTPDPSAILDVTATGKGVLLPRISLRNINDAETILNPKQSLLVFNTNPDIVGGDGVGFYYWSGPNGSPASTWVLLGKTSSAGASGAMIYTGSNSPASTLGVAGDLYIDNVSGDYYQKSTAGVWEKQGNLKGPKGEVGVAGGNGAPGNKGDAGYPGEGINIYTDYSTGDVYVQNSDGTWTKINGKNGRDGKDGVAGIQGGQGVPGVPGTTTINSTRSIFIDTTTNFVYIRDPNDSTQWVPTNMIVKKSLTGDKYFVINGGDSSVLRDVKLMLNVVGLAGDTSFIQHLTTNNLFKDSVVTIVVNNPIVKDSVTNWVNSNIVQVIRDSTTNWYDKNTILQDSVFMTVKAKGDSLSSDKFIDVLARDGVTKVGDSTLLKYARLKLNMPTIADSITNTQVFRDSVTRISRDSVSNWLVINNDFRDSI</sequence>
<dbReference type="Proteomes" id="UP001560573">
    <property type="component" value="Unassembled WGS sequence"/>
</dbReference>
<evidence type="ECO:0000313" key="3">
    <source>
        <dbReference type="Proteomes" id="UP001560573"/>
    </source>
</evidence>
<feature type="signal peptide" evidence="1">
    <location>
        <begin position="1"/>
        <end position="23"/>
    </location>
</feature>
<keyword evidence="1" id="KW-0732">Signal</keyword>
<reference evidence="2 3" key="1">
    <citation type="submission" date="2023-07" db="EMBL/GenBank/DDBJ databases">
        <authorList>
            <person name="Lian W.-H."/>
        </authorList>
    </citation>
    <scope>NUCLEOTIDE SEQUENCE [LARGE SCALE GENOMIC DNA]</scope>
    <source>
        <strain evidence="2 3">SYSU DXS3180</strain>
    </source>
</reference>
<feature type="chain" id="PRO_5047379879" evidence="1">
    <location>
        <begin position="24"/>
        <end position="454"/>
    </location>
</feature>
<evidence type="ECO:0000256" key="1">
    <source>
        <dbReference type="SAM" id="SignalP"/>
    </source>
</evidence>
<keyword evidence="3" id="KW-1185">Reference proteome</keyword>